<sequence>MRYLPLVVLMLTSSAALPAEELSVVGTGDGIEMLQAVAARFRQMEPSIEVRIPPSIGSGGGIAAVGSGAARLARVARPLSDAERARGLAYVPVAKIPSAFFVHPSAGISRLDTVQLAAIYSGQISNWKEVGGMDIRIRVVRREDADSTLTTLRANMPGWKNLEITERSKTAVSTQEAVESVRLTDGAIGFGPYSKILDIGTTVLEIDGHHPSQPGYPSTGELAYVYRPEGLPNDVSKFIAFSRAGEAAEIIRSYGALPAAN</sequence>
<name>A0A1H7YND6_9HYPH</name>
<evidence type="ECO:0000259" key="3">
    <source>
        <dbReference type="Pfam" id="PF12849"/>
    </source>
</evidence>
<proteinExistence type="predicted"/>
<accession>A0A1H7YND6</accession>
<evidence type="ECO:0000256" key="1">
    <source>
        <dbReference type="ARBA" id="ARBA00022729"/>
    </source>
</evidence>
<dbReference type="InterPro" id="IPR050811">
    <property type="entry name" value="Phosphate_ABC_transporter"/>
</dbReference>
<dbReference type="SUPFAM" id="SSF53850">
    <property type="entry name" value="Periplasmic binding protein-like II"/>
    <property type="match status" value="1"/>
</dbReference>
<gene>
    <name evidence="4" type="ORF">SAMN04515666_11242</name>
</gene>
<protein>
    <submittedName>
        <fullName evidence="4">Phosphate ABC transporter substrate-binding protein, PhoT family</fullName>
    </submittedName>
</protein>
<keyword evidence="5" id="KW-1185">Reference proteome</keyword>
<dbReference type="Gene3D" id="3.40.190.10">
    <property type="entry name" value="Periplasmic binding protein-like II"/>
    <property type="match status" value="2"/>
</dbReference>
<dbReference type="InterPro" id="IPR024370">
    <property type="entry name" value="PBP_domain"/>
</dbReference>
<keyword evidence="1 2" id="KW-0732">Signal</keyword>
<reference evidence="5" key="1">
    <citation type="submission" date="2016-10" db="EMBL/GenBank/DDBJ databases">
        <authorList>
            <person name="Varghese N."/>
            <person name="Submissions S."/>
        </authorList>
    </citation>
    <scope>NUCLEOTIDE SEQUENCE [LARGE SCALE GENOMIC DNA]</scope>
    <source>
        <strain evidence="5">LMG 26383,CCUG 61248,R- 45681</strain>
    </source>
</reference>
<dbReference type="Proteomes" id="UP000199664">
    <property type="component" value="Unassembled WGS sequence"/>
</dbReference>
<dbReference type="STRING" id="1036779.SAMN04515666_11242"/>
<feature type="chain" id="PRO_5011726173" evidence="2">
    <location>
        <begin position="19"/>
        <end position="261"/>
    </location>
</feature>
<feature type="signal peptide" evidence="2">
    <location>
        <begin position="1"/>
        <end position="18"/>
    </location>
</feature>
<evidence type="ECO:0000313" key="4">
    <source>
        <dbReference type="EMBL" id="SEM47473.1"/>
    </source>
</evidence>
<feature type="domain" description="PBP" evidence="3">
    <location>
        <begin position="18"/>
        <end position="190"/>
    </location>
</feature>
<evidence type="ECO:0000256" key="2">
    <source>
        <dbReference type="SAM" id="SignalP"/>
    </source>
</evidence>
<dbReference type="AlphaFoldDB" id="A0A1H7YND6"/>
<organism evidence="4 5">
    <name type="scientific">Bosea lupini</name>
    <dbReference type="NCBI Taxonomy" id="1036779"/>
    <lineage>
        <taxon>Bacteria</taxon>
        <taxon>Pseudomonadati</taxon>
        <taxon>Pseudomonadota</taxon>
        <taxon>Alphaproteobacteria</taxon>
        <taxon>Hyphomicrobiales</taxon>
        <taxon>Boseaceae</taxon>
        <taxon>Bosea</taxon>
    </lineage>
</organism>
<evidence type="ECO:0000313" key="5">
    <source>
        <dbReference type="Proteomes" id="UP000199664"/>
    </source>
</evidence>
<dbReference type="OrthoDB" id="9790048at2"/>
<dbReference type="EMBL" id="FOAN01000012">
    <property type="protein sequence ID" value="SEM47473.1"/>
    <property type="molecule type" value="Genomic_DNA"/>
</dbReference>
<dbReference type="Pfam" id="PF12849">
    <property type="entry name" value="PBP_like_2"/>
    <property type="match status" value="1"/>
</dbReference>
<dbReference type="PANTHER" id="PTHR30570:SF1">
    <property type="entry name" value="PHOSPHATE-BINDING PROTEIN PSTS"/>
    <property type="match status" value="1"/>
</dbReference>
<dbReference type="PANTHER" id="PTHR30570">
    <property type="entry name" value="PERIPLASMIC PHOSPHATE BINDING COMPONENT OF PHOSPHATE ABC TRANSPORTER"/>
    <property type="match status" value="1"/>
</dbReference>